<dbReference type="EMBL" id="LFBU01000001">
    <property type="protein sequence ID" value="KMQ76468.1"/>
    <property type="molecule type" value="Genomic_DNA"/>
</dbReference>
<protein>
    <recommendedName>
        <fullName evidence="6">Transport permease protein</fullName>
    </recommendedName>
</protein>
<dbReference type="InterPro" id="IPR047817">
    <property type="entry name" value="ABC2_TM_bact-type"/>
</dbReference>
<evidence type="ECO:0000259" key="7">
    <source>
        <dbReference type="PROSITE" id="PS51012"/>
    </source>
</evidence>
<dbReference type="GO" id="GO:0043190">
    <property type="term" value="C:ATP-binding cassette (ABC) transporter complex"/>
    <property type="evidence" value="ECO:0007669"/>
    <property type="project" value="InterPro"/>
</dbReference>
<dbReference type="PRINTS" id="PR00164">
    <property type="entry name" value="ABC2TRNSPORT"/>
</dbReference>
<dbReference type="NCBIfam" id="TIGR03861">
    <property type="entry name" value="phenyl_ABC_PedC"/>
    <property type="match status" value="1"/>
</dbReference>
<dbReference type="STRING" id="1658765.Msub_12681"/>
<feature type="transmembrane region" description="Helical" evidence="6">
    <location>
        <begin position="36"/>
        <end position="55"/>
    </location>
</feature>
<dbReference type="PIRSF" id="PIRSF006648">
    <property type="entry name" value="DrrB"/>
    <property type="match status" value="1"/>
</dbReference>
<dbReference type="PATRIC" id="fig|1658765.3.peg.2703"/>
<comment type="subcellular location">
    <subcellularLocation>
        <location evidence="6">Cell inner membrane</location>
        <topology evidence="6">Multi-pass membrane protein</topology>
    </subcellularLocation>
    <subcellularLocation>
        <location evidence="1">Membrane</location>
        <topology evidence="1">Multi-pass membrane protein</topology>
    </subcellularLocation>
</comment>
<dbReference type="InterPro" id="IPR051328">
    <property type="entry name" value="T7SS_ABC-Transporter"/>
</dbReference>
<comment type="similarity">
    <text evidence="2 6">Belongs to the ABC-2 integral membrane protein family.</text>
</comment>
<gene>
    <name evidence="8" type="ORF">Msub_12681</name>
</gene>
<keyword evidence="5 6" id="KW-0472">Membrane</keyword>
<organism evidence="8 9">
    <name type="scientific">Marinobacter subterrani</name>
    <dbReference type="NCBI Taxonomy" id="1658765"/>
    <lineage>
        <taxon>Bacteria</taxon>
        <taxon>Pseudomonadati</taxon>
        <taxon>Pseudomonadota</taxon>
        <taxon>Gammaproteobacteria</taxon>
        <taxon>Pseudomonadales</taxon>
        <taxon>Marinobacteraceae</taxon>
        <taxon>Marinobacter</taxon>
    </lineage>
</organism>
<dbReference type="InterPro" id="IPR022403">
    <property type="entry name" value="Alc_ABC_transptr_permease"/>
</dbReference>
<keyword evidence="4 6" id="KW-1133">Transmembrane helix</keyword>
<accession>A0A0J7JD90</accession>
<evidence type="ECO:0000256" key="1">
    <source>
        <dbReference type="ARBA" id="ARBA00004141"/>
    </source>
</evidence>
<name>A0A0J7JD90_9GAMM</name>
<keyword evidence="6" id="KW-0813">Transport</keyword>
<keyword evidence="3 6" id="KW-0812">Transmembrane</keyword>
<dbReference type="PANTHER" id="PTHR43077">
    <property type="entry name" value="TRANSPORT PERMEASE YVFS-RELATED"/>
    <property type="match status" value="1"/>
</dbReference>
<dbReference type="Pfam" id="PF01061">
    <property type="entry name" value="ABC2_membrane"/>
    <property type="match status" value="1"/>
</dbReference>
<dbReference type="OrthoDB" id="9255971at2"/>
<keyword evidence="6" id="KW-1003">Cell membrane</keyword>
<evidence type="ECO:0000256" key="5">
    <source>
        <dbReference type="ARBA" id="ARBA00023136"/>
    </source>
</evidence>
<comment type="caution">
    <text evidence="8">The sequence shown here is derived from an EMBL/GenBank/DDBJ whole genome shotgun (WGS) entry which is preliminary data.</text>
</comment>
<keyword evidence="9" id="KW-1185">Reference proteome</keyword>
<evidence type="ECO:0000313" key="8">
    <source>
        <dbReference type="EMBL" id="KMQ76468.1"/>
    </source>
</evidence>
<dbReference type="RefSeq" id="WP_048496430.1">
    <property type="nucleotide sequence ID" value="NZ_LFBU01000001.1"/>
</dbReference>
<feature type="transmembrane region" description="Helical" evidence="6">
    <location>
        <begin position="67"/>
        <end position="90"/>
    </location>
</feature>
<reference evidence="8 9" key="1">
    <citation type="submission" date="2015-06" db="EMBL/GenBank/DDBJ databases">
        <title>Marinobacter subterrani, a genetically tractable neutrophilic iron-oxidizing strain isolated from the Soudan Iron Mine.</title>
        <authorList>
            <person name="Bonis B.M."/>
            <person name="Gralnick J.A."/>
        </authorList>
    </citation>
    <scope>NUCLEOTIDE SEQUENCE [LARGE SCALE GENOMIC DNA]</scope>
    <source>
        <strain evidence="8 9">JG233</strain>
    </source>
</reference>
<feature type="transmembrane region" description="Helical" evidence="6">
    <location>
        <begin position="179"/>
        <end position="198"/>
    </location>
</feature>
<dbReference type="PROSITE" id="PS51012">
    <property type="entry name" value="ABC_TM2"/>
    <property type="match status" value="1"/>
</dbReference>
<dbReference type="Proteomes" id="UP000036102">
    <property type="component" value="Unassembled WGS sequence"/>
</dbReference>
<dbReference type="InterPro" id="IPR000412">
    <property type="entry name" value="ABC_2_transport"/>
</dbReference>
<dbReference type="GO" id="GO:0140359">
    <property type="term" value="F:ABC-type transporter activity"/>
    <property type="evidence" value="ECO:0007669"/>
    <property type="project" value="InterPro"/>
</dbReference>
<dbReference type="InterPro" id="IPR013525">
    <property type="entry name" value="ABC2_TM"/>
</dbReference>
<feature type="domain" description="ABC transmembrane type-2" evidence="7">
    <location>
        <begin position="26"/>
        <end position="257"/>
    </location>
</feature>
<feature type="transmembrane region" description="Helical" evidence="6">
    <location>
        <begin position="111"/>
        <end position="136"/>
    </location>
</feature>
<dbReference type="AlphaFoldDB" id="A0A0J7JD90"/>
<proteinExistence type="inferred from homology"/>
<evidence type="ECO:0000256" key="4">
    <source>
        <dbReference type="ARBA" id="ARBA00022989"/>
    </source>
</evidence>
<sequence>MKAAHYWHCFVGIQTREWLRFWQQRTRFASALVRPLLWLVVFAAGFRAVLGISIIPPYETYITYETYIAPGLCGMIVLFNSMQGALSMVYDRELGSMRVLLMSPLPRPFLLVTKLLAMGVVSVGQVYVFLLLALLVDVEPPLWGYLAVLPALVLASLMLGALGLLIATWIKQLENFAGVMNFVIFPMFFMSSALYPLWKMNEASPWLYWVCQFNPFTHAVEAIRFSLYLEWNPMAYGITAGVTVVLALLATAGFRPQRTRILGTSKPA</sequence>
<feature type="transmembrane region" description="Helical" evidence="6">
    <location>
        <begin position="234"/>
        <end position="254"/>
    </location>
</feature>
<evidence type="ECO:0000256" key="3">
    <source>
        <dbReference type="ARBA" id="ARBA00022692"/>
    </source>
</evidence>
<dbReference type="PANTHER" id="PTHR43077:SF10">
    <property type="entry name" value="TRANSPORT PERMEASE PROTEIN"/>
    <property type="match status" value="1"/>
</dbReference>
<evidence type="ECO:0000313" key="9">
    <source>
        <dbReference type="Proteomes" id="UP000036102"/>
    </source>
</evidence>
<feature type="transmembrane region" description="Helical" evidence="6">
    <location>
        <begin position="142"/>
        <end position="167"/>
    </location>
</feature>
<evidence type="ECO:0000256" key="6">
    <source>
        <dbReference type="RuleBase" id="RU361157"/>
    </source>
</evidence>
<evidence type="ECO:0000256" key="2">
    <source>
        <dbReference type="ARBA" id="ARBA00007783"/>
    </source>
</evidence>